<feature type="domain" description="Glycosyltransferase 2-like" evidence="1">
    <location>
        <begin position="27"/>
        <end position="197"/>
    </location>
</feature>
<dbReference type="OrthoDB" id="9813349at2"/>
<gene>
    <name evidence="2" type="ORF">C7I55_24775</name>
</gene>
<evidence type="ECO:0000313" key="3">
    <source>
        <dbReference type="Proteomes" id="UP000241167"/>
    </source>
</evidence>
<dbReference type="PANTHER" id="PTHR22916:SF3">
    <property type="entry name" value="UDP-GLCNAC:BETAGAL BETA-1,3-N-ACETYLGLUCOSAMINYLTRANSFERASE-LIKE PROTEIN 1"/>
    <property type="match status" value="1"/>
</dbReference>
<dbReference type="GO" id="GO:0016758">
    <property type="term" value="F:hexosyltransferase activity"/>
    <property type="evidence" value="ECO:0007669"/>
    <property type="project" value="UniProtKB-ARBA"/>
</dbReference>
<evidence type="ECO:0000313" key="2">
    <source>
        <dbReference type="EMBL" id="PSJ36923.1"/>
    </source>
</evidence>
<dbReference type="SUPFAM" id="SSF53448">
    <property type="entry name" value="Nucleotide-diphospho-sugar transferases"/>
    <property type="match status" value="1"/>
</dbReference>
<dbReference type="EMBL" id="PXYI01000011">
    <property type="protein sequence ID" value="PSJ36923.1"/>
    <property type="molecule type" value="Genomic_DNA"/>
</dbReference>
<name>A0A2P7QG35_9SPHN</name>
<dbReference type="Proteomes" id="UP000241167">
    <property type="component" value="Unassembled WGS sequence"/>
</dbReference>
<organism evidence="2 3">
    <name type="scientific">Allosphingosinicella deserti</name>
    <dbReference type="NCBI Taxonomy" id="2116704"/>
    <lineage>
        <taxon>Bacteria</taxon>
        <taxon>Pseudomonadati</taxon>
        <taxon>Pseudomonadota</taxon>
        <taxon>Alphaproteobacteria</taxon>
        <taxon>Sphingomonadales</taxon>
        <taxon>Sphingomonadaceae</taxon>
        <taxon>Allosphingosinicella</taxon>
    </lineage>
</organism>
<dbReference type="AlphaFoldDB" id="A0A2P7QG35"/>
<protein>
    <submittedName>
        <fullName evidence="2">Glycosyltransferase family 2 protein</fullName>
    </submittedName>
</protein>
<dbReference type="Gene3D" id="3.90.550.10">
    <property type="entry name" value="Spore Coat Polysaccharide Biosynthesis Protein SpsA, Chain A"/>
    <property type="match status" value="1"/>
</dbReference>
<dbReference type="RefSeq" id="WP_106515737.1">
    <property type="nucleotide sequence ID" value="NZ_PXYI01000011.1"/>
</dbReference>
<dbReference type="PANTHER" id="PTHR22916">
    <property type="entry name" value="GLYCOSYLTRANSFERASE"/>
    <property type="match status" value="1"/>
</dbReference>
<dbReference type="InterPro" id="IPR029044">
    <property type="entry name" value="Nucleotide-diphossugar_trans"/>
</dbReference>
<keyword evidence="2" id="KW-0808">Transferase</keyword>
<accession>A0A2P7QG35</accession>
<evidence type="ECO:0000259" key="1">
    <source>
        <dbReference type="Pfam" id="PF00535"/>
    </source>
</evidence>
<proteinExistence type="predicted"/>
<keyword evidence="3" id="KW-1185">Reference proteome</keyword>
<dbReference type="InterPro" id="IPR001173">
    <property type="entry name" value="Glyco_trans_2-like"/>
</dbReference>
<comment type="caution">
    <text evidence="2">The sequence shown here is derived from an EMBL/GenBank/DDBJ whole genome shotgun (WGS) entry which is preliminary data.</text>
</comment>
<reference evidence="2 3" key="1">
    <citation type="submission" date="2018-03" db="EMBL/GenBank/DDBJ databases">
        <title>The draft genome of Sphingosinicella sp. GL-C-18.</title>
        <authorList>
            <person name="Liu L."/>
            <person name="Li L."/>
            <person name="Liang L."/>
            <person name="Zhang X."/>
            <person name="Wang T."/>
        </authorList>
    </citation>
    <scope>NUCLEOTIDE SEQUENCE [LARGE SCALE GENOMIC DNA]</scope>
    <source>
        <strain evidence="2 3">GL-C-18</strain>
    </source>
</reference>
<dbReference type="CDD" id="cd04196">
    <property type="entry name" value="GT_2_like_d"/>
    <property type="match status" value="1"/>
</dbReference>
<dbReference type="Pfam" id="PF00535">
    <property type="entry name" value="Glycos_transf_2"/>
    <property type="match status" value="1"/>
</dbReference>
<sequence>MTTHPEANTISAIAEGERAETRSLEVALATWQSERFLAEQLDSLFAQTKQNFTVLVADDGSRDSTTTILEDYAARNPGRIRIVSREKQPSGALGNFARLIDYASADYLMLCDHDDIWLPNKIALTFEHMAVLERIHGRSAPLLVHSDLTVVDEHLQVIGPSFFRYSRIDPSRNDLTSLLTTNVATGCTMMVNRALYEKARPIAPEAMMHDHWLALVAATFGAIAWIGEPTILYRQHGHNAIGAKRGGTASLVYRVRQTLFSDDRERVMRRYSRQAAALLKRYGHEMRPEVRRPTETLANIWSIGRWRRFSQLRRSGLGLSGFARNAALMVVVTRRGRAGGEA</sequence>